<accession>A0A7R7WHX0</accession>
<dbReference type="Pfam" id="PF04082">
    <property type="entry name" value="Fungal_trans"/>
    <property type="match status" value="1"/>
</dbReference>
<comment type="subcellular location">
    <subcellularLocation>
        <location evidence="1">Nucleus</location>
    </subcellularLocation>
</comment>
<protein>
    <recommendedName>
        <fullName evidence="8">Zn(2)-C6 fungal-type domain-containing protein</fullName>
    </recommendedName>
</protein>
<proteinExistence type="predicted"/>
<feature type="region of interest" description="Disordered" evidence="7">
    <location>
        <begin position="68"/>
        <end position="120"/>
    </location>
</feature>
<dbReference type="Gene3D" id="4.10.240.10">
    <property type="entry name" value="Zn(2)-C6 fungal-type DNA-binding domain"/>
    <property type="match status" value="1"/>
</dbReference>
<dbReference type="GO" id="GO:0008270">
    <property type="term" value="F:zinc ion binding"/>
    <property type="evidence" value="ECO:0007669"/>
    <property type="project" value="InterPro"/>
</dbReference>
<keyword evidence="5" id="KW-0804">Transcription</keyword>
<keyword evidence="4" id="KW-0238">DNA-binding</keyword>
<dbReference type="SMART" id="SM00906">
    <property type="entry name" value="Fungal_trans"/>
    <property type="match status" value="1"/>
</dbReference>
<dbReference type="GO" id="GO:0000981">
    <property type="term" value="F:DNA-binding transcription factor activity, RNA polymerase II-specific"/>
    <property type="evidence" value="ECO:0007669"/>
    <property type="project" value="InterPro"/>
</dbReference>
<dbReference type="InterPro" id="IPR051711">
    <property type="entry name" value="Stress_Response_Reg"/>
</dbReference>
<dbReference type="RefSeq" id="XP_041547069.1">
    <property type="nucleotide sequence ID" value="XM_041682738.1"/>
</dbReference>
<dbReference type="GO" id="GO:0043565">
    <property type="term" value="F:sequence-specific DNA binding"/>
    <property type="evidence" value="ECO:0007669"/>
    <property type="project" value="TreeGrafter"/>
</dbReference>
<name>A0A7R7WHX0_ASPKA</name>
<dbReference type="GO" id="GO:0005634">
    <property type="term" value="C:nucleus"/>
    <property type="evidence" value="ECO:0007669"/>
    <property type="project" value="UniProtKB-SubCell"/>
</dbReference>
<dbReference type="InterPro" id="IPR007219">
    <property type="entry name" value="XnlR_reg_dom"/>
</dbReference>
<feature type="compositionally biased region" description="Basic and acidic residues" evidence="7">
    <location>
        <begin position="68"/>
        <end position="92"/>
    </location>
</feature>
<gene>
    <name evidence="9" type="ORF">AKAW2_70185A</name>
</gene>
<evidence type="ECO:0000256" key="7">
    <source>
        <dbReference type="SAM" id="MobiDB-lite"/>
    </source>
</evidence>
<evidence type="ECO:0000313" key="10">
    <source>
        <dbReference type="Proteomes" id="UP000661280"/>
    </source>
</evidence>
<dbReference type="KEGG" id="aluc:AKAW2_70185A"/>
<evidence type="ECO:0000256" key="3">
    <source>
        <dbReference type="ARBA" id="ARBA00023015"/>
    </source>
</evidence>
<evidence type="ECO:0000256" key="4">
    <source>
        <dbReference type="ARBA" id="ARBA00023125"/>
    </source>
</evidence>
<dbReference type="SUPFAM" id="SSF57701">
    <property type="entry name" value="Zn2/Cys6 DNA-binding domain"/>
    <property type="match status" value="1"/>
</dbReference>
<evidence type="ECO:0000256" key="2">
    <source>
        <dbReference type="ARBA" id="ARBA00022723"/>
    </source>
</evidence>
<evidence type="ECO:0000256" key="6">
    <source>
        <dbReference type="ARBA" id="ARBA00023242"/>
    </source>
</evidence>
<dbReference type="InterPro" id="IPR036864">
    <property type="entry name" value="Zn2-C6_fun-type_DNA-bd_sf"/>
</dbReference>
<keyword evidence="6" id="KW-0539">Nucleus</keyword>
<keyword evidence="3" id="KW-0805">Transcription regulation</keyword>
<keyword evidence="2" id="KW-0479">Metal-binding</keyword>
<dbReference type="PROSITE" id="PS00463">
    <property type="entry name" value="ZN2_CY6_FUNGAL_1"/>
    <property type="match status" value="1"/>
</dbReference>
<dbReference type="SMART" id="SM00066">
    <property type="entry name" value="GAL4"/>
    <property type="match status" value="1"/>
</dbReference>
<evidence type="ECO:0000313" key="9">
    <source>
        <dbReference type="EMBL" id="BCS03307.1"/>
    </source>
</evidence>
<reference evidence="9" key="2">
    <citation type="submission" date="2021-02" db="EMBL/GenBank/DDBJ databases">
        <title>Aspergillus luchuensis mut. kawachii IFO 4304 genome sequence.</title>
        <authorList>
            <person name="Mori K."/>
            <person name="Kadooka C."/>
            <person name="Goto M."/>
            <person name="Futagami T."/>
        </authorList>
    </citation>
    <scope>NUCLEOTIDE SEQUENCE</scope>
    <source>
        <strain evidence="9">IFO 4308</strain>
    </source>
</reference>
<dbReference type="CDD" id="cd00067">
    <property type="entry name" value="GAL4"/>
    <property type="match status" value="1"/>
</dbReference>
<evidence type="ECO:0000256" key="1">
    <source>
        <dbReference type="ARBA" id="ARBA00004123"/>
    </source>
</evidence>
<dbReference type="PANTHER" id="PTHR47540:SF6">
    <property type="entry name" value="ZN(II)2CYS6 TRANSCRIPTION FACTOR (EUROFUNG)"/>
    <property type="match status" value="1"/>
</dbReference>
<dbReference type="GO" id="GO:0006351">
    <property type="term" value="P:DNA-templated transcription"/>
    <property type="evidence" value="ECO:0007669"/>
    <property type="project" value="InterPro"/>
</dbReference>
<dbReference type="PROSITE" id="PS50048">
    <property type="entry name" value="ZN2_CY6_FUNGAL_2"/>
    <property type="match status" value="1"/>
</dbReference>
<feature type="domain" description="Zn(2)-C6 fungal-type" evidence="8">
    <location>
        <begin position="19"/>
        <end position="48"/>
    </location>
</feature>
<evidence type="ECO:0000256" key="5">
    <source>
        <dbReference type="ARBA" id="ARBA00023163"/>
    </source>
</evidence>
<dbReference type="InterPro" id="IPR001138">
    <property type="entry name" value="Zn2Cys6_DnaBD"/>
</dbReference>
<dbReference type="Proteomes" id="UP000661280">
    <property type="component" value="Chromosome 7"/>
</dbReference>
<reference evidence="9" key="1">
    <citation type="submission" date="2021-01" db="EMBL/GenBank/DDBJ databases">
        <authorList>
            <consortium name="Aspergillus luchuensis mut. kawachii IFO 4304 genome sequencing consortium"/>
            <person name="Kazuki M."/>
            <person name="Futagami T."/>
        </authorList>
    </citation>
    <scope>NUCLEOTIDE SEQUENCE</scope>
    <source>
        <strain evidence="9">IFO 4308</strain>
    </source>
</reference>
<dbReference type="AlphaFoldDB" id="A0A7R7WHX0"/>
<keyword evidence="10" id="KW-1185">Reference proteome</keyword>
<dbReference type="GeneID" id="64964628"/>
<dbReference type="EMBL" id="AP024431">
    <property type="protein sequence ID" value="BCS03307.1"/>
    <property type="molecule type" value="Genomic_DNA"/>
</dbReference>
<dbReference type="PANTHER" id="PTHR47540">
    <property type="entry name" value="THIAMINE REPRESSIBLE GENES REGULATORY PROTEIN THI5"/>
    <property type="match status" value="1"/>
</dbReference>
<organism evidence="9 10">
    <name type="scientific">Aspergillus kawachii</name>
    <name type="common">White koji mold</name>
    <name type="synonym">Aspergillus awamori var. kawachi</name>
    <dbReference type="NCBI Taxonomy" id="1069201"/>
    <lineage>
        <taxon>Eukaryota</taxon>
        <taxon>Fungi</taxon>
        <taxon>Dikarya</taxon>
        <taxon>Ascomycota</taxon>
        <taxon>Pezizomycotina</taxon>
        <taxon>Eurotiomycetes</taxon>
        <taxon>Eurotiomycetidae</taxon>
        <taxon>Eurotiales</taxon>
        <taxon>Aspergillaceae</taxon>
        <taxon>Aspergillus</taxon>
        <taxon>Aspergillus subgen. Circumdati</taxon>
    </lineage>
</organism>
<dbReference type="GO" id="GO:0045944">
    <property type="term" value="P:positive regulation of transcription by RNA polymerase II"/>
    <property type="evidence" value="ECO:0007669"/>
    <property type="project" value="TreeGrafter"/>
</dbReference>
<sequence>MRKNSVAGVAQARKRSAKVCVRCRRQKIKCSGTQSCFSCSNRNLSCIFDDMSQKVLVTRRQLAELKQRAAQLEKHTSDRHTSLGSASRERPPENTPDNYYTPPDGENPESGLVNPLVSGPPAFMSPGNGRTYYLGTSSNWSFARRVLSMVHEHVHKESLPTEALAFEGTAYDLGWDGSRTDPSPESPVIPTLDHAIFLINAVRFRCGRLYHLFDDSDFKESLYSFYSEGQRTRPRGLWYIHFLIIIAFGKMFTQVKYLKGKPAGISLFVKALQILPDHTLLYSSPMVSTEILCCIAIFYQSLDCRTASHNYVGQAMRMAMAHGMHTCMPVTDLGRDSVERCRKIWWTVYILDRHMTSIQGLPQSVDDHFIQTKLPSPVSSENITSLDMHIKLCRSIADINARVYATDGRLDRSFLLNIKGALSNLAGLADELNKSFPLHLEATDSGLSRVSAYLHLFYQQCVIVATRPLLFCFLKIRLESAETCVQSLQKSHNVRNLIKMCLDSALHSIRILHCLASQGLLETFLTFDLESLFISTVVLLMAPAIDRQLVVNDTWWHATADLIFNDMVEAGNQIARFRHSEIQQLDEKLNLLLPNQDQNGQSNPEVLQHSITKHPLSSHEAHTATPMEENSRADPFLGGETTRVTGCAFEPSLTSAEMMAMANSIELFDAEWVSTMMDNHAIW</sequence>
<dbReference type="CDD" id="cd12148">
    <property type="entry name" value="fungal_TF_MHR"/>
    <property type="match status" value="1"/>
</dbReference>
<evidence type="ECO:0000259" key="8">
    <source>
        <dbReference type="PROSITE" id="PS50048"/>
    </source>
</evidence>
<dbReference type="OrthoDB" id="3548654at2759"/>
<dbReference type="Pfam" id="PF00172">
    <property type="entry name" value="Zn_clus"/>
    <property type="match status" value="1"/>
</dbReference>